<reference evidence="3" key="1">
    <citation type="journal article" date="2015" name="Nat. Genet.">
        <title>The genome and transcriptome of the zoonotic hookworm Ancylostoma ceylanicum identify infection-specific gene families.</title>
        <authorList>
            <person name="Schwarz E.M."/>
            <person name="Hu Y."/>
            <person name="Antoshechkin I."/>
            <person name="Miller M.M."/>
            <person name="Sternberg P.W."/>
            <person name="Aroian R.V."/>
        </authorList>
    </citation>
    <scope>NUCLEOTIDE SEQUENCE</scope>
    <source>
        <strain evidence="3">HY135</strain>
    </source>
</reference>
<dbReference type="EMBL" id="JARK01001578">
    <property type="protein sequence ID" value="EYB88777.1"/>
    <property type="molecule type" value="Genomic_DNA"/>
</dbReference>
<dbReference type="Proteomes" id="UP000024635">
    <property type="component" value="Unassembled WGS sequence"/>
</dbReference>
<proteinExistence type="predicted"/>
<sequence length="317" mass="36065">MLHGVWLLHSGAFGDYVESARQKSQELYPWQLMPVIRFALEYGLPAKETPLYQCRTCFVRLSDRYQIGATTRAKSQYYCASSRARKSSSKHEEAIICEDRPVNEKSTTVSHQKKHMSDVAPTDSRDDKRYGVPSDRKSAVCRLFHTSGPVKLRTIVKKNLKSEDSSYRGYNLLKLLLLPINAELLSARPAICQILPRNVKNRNFFEVVSMSDYRRVSVEHAGKTPHKLNYDEQPNPTPNLDRPVRKVILCLSVETVTTKLILEMVPTAHCENEPVDNQNLRDGIPTSTASYLSIGTIRIPFVTVDAVLFGREKRQEL</sequence>
<dbReference type="AlphaFoldDB" id="A0A016SEE9"/>
<evidence type="ECO:0000256" key="1">
    <source>
        <dbReference type="SAM" id="MobiDB-lite"/>
    </source>
</evidence>
<comment type="caution">
    <text evidence="2">The sequence shown here is derived from an EMBL/GenBank/DDBJ whole genome shotgun (WGS) entry which is preliminary data.</text>
</comment>
<evidence type="ECO:0000313" key="3">
    <source>
        <dbReference type="Proteomes" id="UP000024635"/>
    </source>
</evidence>
<organism evidence="2 3">
    <name type="scientific">Ancylostoma ceylanicum</name>
    <dbReference type="NCBI Taxonomy" id="53326"/>
    <lineage>
        <taxon>Eukaryota</taxon>
        <taxon>Metazoa</taxon>
        <taxon>Ecdysozoa</taxon>
        <taxon>Nematoda</taxon>
        <taxon>Chromadorea</taxon>
        <taxon>Rhabditida</taxon>
        <taxon>Rhabditina</taxon>
        <taxon>Rhabditomorpha</taxon>
        <taxon>Strongyloidea</taxon>
        <taxon>Ancylostomatidae</taxon>
        <taxon>Ancylostomatinae</taxon>
        <taxon>Ancylostoma</taxon>
    </lineage>
</organism>
<gene>
    <name evidence="2" type="primary">Acey_s0242.g3451</name>
    <name evidence="2" type="ORF">Y032_0242g3451</name>
</gene>
<feature type="region of interest" description="Disordered" evidence="1">
    <location>
        <begin position="103"/>
        <end position="133"/>
    </location>
</feature>
<evidence type="ECO:0000313" key="2">
    <source>
        <dbReference type="EMBL" id="EYB88777.1"/>
    </source>
</evidence>
<protein>
    <submittedName>
        <fullName evidence="2">Uncharacterized protein</fullName>
    </submittedName>
</protein>
<keyword evidence="3" id="KW-1185">Reference proteome</keyword>
<name>A0A016SEE9_9BILA</name>
<accession>A0A016SEE9</accession>
<feature type="compositionally biased region" description="Basic and acidic residues" evidence="1">
    <location>
        <begin position="123"/>
        <end position="133"/>
    </location>
</feature>